<name>A0ABU5GGI4_9GAMM</name>
<protein>
    <recommendedName>
        <fullName evidence="3">ATPase</fullName>
    </recommendedName>
</protein>
<evidence type="ECO:0000313" key="1">
    <source>
        <dbReference type="EMBL" id="MDY6549601.1"/>
    </source>
</evidence>
<dbReference type="EMBL" id="JAXHPO010000006">
    <property type="protein sequence ID" value="MDY6549601.1"/>
    <property type="molecule type" value="Genomic_DNA"/>
</dbReference>
<reference evidence="1 2" key="1">
    <citation type="journal article" date="2024" name="Syst. Appl. Microbiol.">
        <title>Evidence for the occurrence of Acinetobacter faecalis in cattle feces and its emended description.</title>
        <authorList>
            <person name="Kyselkova M."/>
            <person name="Xanthopoulou K."/>
            <person name="Shestivska V."/>
            <person name="Spanelova P."/>
            <person name="Maixnerova M."/>
            <person name="Higgins P.G."/>
            <person name="Nemec A."/>
        </authorList>
    </citation>
    <scope>NUCLEOTIDE SEQUENCE [LARGE SCALE GENOMIC DNA]</scope>
    <source>
        <strain evidence="1 2">ANC 7225</strain>
    </source>
</reference>
<organism evidence="1 2">
    <name type="scientific">Acinetobacter faecalis</name>
    <dbReference type="NCBI Taxonomy" id="2665161"/>
    <lineage>
        <taxon>Bacteria</taxon>
        <taxon>Pseudomonadati</taxon>
        <taxon>Pseudomonadota</taxon>
        <taxon>Gammaproteobacteria</taxon>
        <taxon>Moraxellales</taxon>
        <taxon>Moraxellaceae</taxon>
        <taxon>Acinetobacter</taxon>
    </lineage>
</organism>
<comment type="caution">
    <text evidence="1">The sequence shown here is derived from an EMBL/GenBank/DDBJ whole genome shotgun (WGS) entry which is preliminary data.</text>
</comment>
<proteinExistence type="predicted"/>
<gene>
    <name evidence="1" type="ORF">SKM48_02265</name>
</gene>
<dbReference type="Proteomes" id="UP001284094">
    <property type="component" value="Unassembled WGS sequence"/>
</dbReference>
<keyword evidence="2" id="KW-1185">Reference proteome</keyword>
<evidence type="ECO:0008006" key="3">
    <source>
        <dbReference type="Google" id="ProtNLM"/>
    </source>
</evidence>
<evidence type="ECO:0000313" key="2">
    <source>
        <dbReference type="Proteomes" id="UP001284094"/>
    </source>
</evidence>
<accession>A0ABU5GGI4</accession>
<sequence length="202" mass="23783">MVALNVGQDFKQRWLEAPEAVRQAYLDDLHRIFDILKPEVQLQAWIERDKQEQQKSLQKIDVAYAELKAKLIEEARIRHQQALEKKLEDKRAEEAAFAKQLQLDEERKFAEQAKELQIIRQDLVQETQSYTNRYEKNPKNIADNLSVKDSEMLSELDSVRIRLELEAESLIEQAVTVFREKLHAATQEEIEYILKSSKFSDQ</sequence>
<dbReference type="RefSeq" id="WP_154771929.1">
    <property type="nucleotide sequence ID" value="NZ_JAXHPE010000005.1"/>
</dbReference>